<evidence type="ECO:0000256" key="2">
    <source>
        <dbReference type="ARBA" id="ARBA00022737"/>
    </source>
</evidence>
<organism evidence="3 4">
    <name type="scientific">Marmota monax</name>
    <name type="common">Woodchuck</name>
    <dbReference type="NCBI Taxonomy" id="9995"/>
    <lineage>
        <taxon>Eukaryota</taxon>
        <taxon>Metazoa</taxon>
        <taxon>Chordata</taxon>
        <taxon>Craniata</taxon>
        <taxon>Vertebrata</taxon>
        <taxon>Euteleostomi</taxon>
        <taxon>Mammalia</taxon>
        <taxon>Eutheria</taxon>
        <taxon>Euarchontoglires</taxon>
        <taxon>Glires</taxon>
        <taxon>Rodentia</taxon>
        <taxon>Sciuromorpha</taxon>
        <taxon>Sciuridae</taxon>
        <taxon>Xerinae</taxon>
        <taxon>Marmotini</taxon>
        <taxon>Marmota</taxon>
    </lineage>
</organism>
<keyword evidence="4" id="KW-1185">Reference proteome</keyword>
<protein>
    <submittedName>
        <fullName evidence="3">Uncharacterized protein</fullName>
    </submittedName>
</protein>
<dbReference type="PANTHER" id="PTHR14224:SF19">
    <property type="entry name" value="PRAME FAMILY MEMBER 11-RELATED"/>
    <property type="match status" value="1"/>
</dbReference>
<comment type="caution">
    <text evidence="3">The sequence shown here is derived from an EMBL/GenBank/DDBJ whole genome shotgun (WGS) entry which is preliminary data.</text>
</comment>
<dbReference type="GO" id="GO:0005737">
    <property type="term" value="C:cytoplasm"/>
    <property type="evidence" value="ECO:0007669"/>
    <property type="project" value="TreeGrafter"/>
</dbReference>
<keyword evidence="2" id="KW-0677">Repeat</keyword>
<dbReference type="Proteomes" id="UP000335636">
    <property type="component" value="Unassembled WGS sequence"/>
</dbReference>
<evidence type="ECO:0000313" key="4">
    <source>
        <dbReference type="Proteomes" id="UP000335636"/>
    </source>
</evidence>
<gene>
    <name evidence="3" type="ORF">MONAX_5E044413</name>
</gene>
<reference evidence="3" key="1">
    <citation type="submission" date="2019-04" db="EMBL/GenBank/DDBJ databases">
        <authorList>
            <person name="Alioto T."/>
            <person name="Alioto T."/>
        </authorList>
    </citation>
    <scope>NUCLEOTIDE SEQUENCE [LARGE SCALE GENOMIC DNA]</scope>
</reference>
<sequence length="197" mass="22782">MSIQSPPMLLELAGSSLLNDKSRAILDLEDMPIELFPPLFVEAFSRGHTEVLKKMVQAWPFTCLPLGALMRQPQLEMLQVALDGLDMLLAQQDHPRRWKLLVLDLWYVPQNFWRMWSGAMVDARSPEDVKKNQTLKHDEELRTLQVSQVRVPAHTSPEEQERLLAQLTSQFLRMDCLRKFCVDAVLLLEGHLEQVLR</sequence>
<name>A0A5E4BDD7_MARMO</name>
<dbReference type="PANTHER" id="PTHR14224">
    <property type="entry name" value="SIMILAR TO PREFERENTIALLY EXPRESSED ANTIGEN IN MELANOMA-LIKE 3"/>
    <property type="match status" value="1"/>
</dbReference>
<proteinExistence type="predicted"/>
<dbReference type="AlphaFoldDB" id="A0A5E4BDD7"/>
<dbReference type="EMBL" id="CABDUW010000395">
    <property type="protein sequence ID" value="VTJ67754.1"/>
    <property type="molecule type" value="Genomic_DNA"/>
</dbReference>
<keyword evidence="1" id="KW-0433">Leucine-rich repeat</keyword>
<dbReference type="InterPro" id="IPR050694">
    <property type="entry name" value="LRRC14/PRAME"/>
</dbReference>
<evidence type="ECO:0000313" key="3">
    <source>
        <dbReference type="EMBL" id="VTJ67754.1"/>
    </source>
</evidence>
<accession>A0A5E4BDD7</accession>
<evidence type="ECO:0000256" key="1">
    <source>
        <dbReference type="ARBA" id="ARBA00022614"/>
    </source>
</evidence>